<dbReference type="EMBL" id="AEWV01000015">
    <property type="protein sequence ID" value="EGC17534.1"/>
    <property type="molecule type" value="Genomic_DNA"/>
</dbReference>
<reference evidence="2 3" key="1">
    <citation type="submission" date="2011-01" db="EMBL/GenBank/DDBJ databases">
        <authorList>
            <person name="Muzny D."/>
            <person name="Qin X."/>
            <person name="Deng J."/>
            <person name="Jiang H."/>
            <person name="Liu Y."/>
            <person name="Qu J."/>
            <person name="Song X.-Z."/>
            <person name="Zhang L."/>
            <person name="Thornton R."/>
            <person name="Coyle M."/>
            <person name="Francisco L."/>
            <person name="Jackson L."/>
            <person name="Javaid M."/>
            <person name="Korchina V."/>
            <person name="Kovar C."/>
            <person name="Mata R."/>
            <person name="Mathew T."/>
            <person name="Ngo R."/>
            <person name="Nguyen L."/>
            <person name="Nguyen N."/>
            <person name="Okwuonu G."/>
            <person name="Ongeri F."/>
            <person name="Pham C."/>
            <person name="Simmons D."/>
            <person name="Wilczek-Boney K."/>
            <person name="Hale W."/>
            <person name="Jakkamsetti A."/>
            <person name="Pham P."/>
            <person name="Ruth R."/>
            <person name="San Lucas F."/>
            <person name="Warren J."/>
            <person name="Zhang J."/>
            <person name="Zhao Z."/>
            <person name="Zhou C."/>
            <person name="Zhu D."/>
            <person name="Lee S."/>
            <person name="Bess C."/>
            <person name="Blankenburg K."/>
            <person name="Forbes L."/>
            <person name="Fu Q."/>
            <person name="Gubbala S."/>
            <person name="Hirani K."/>
            <person name="Jayaseelan J.C."/>
            <person name="Lara F."/>
            <person name="Munidasa M."/>
            <person name="Palculict T."/>
            <person name="Patil S."/>
            <person name="Pu L.-L."/>
            <person name="Saada N."/>
            <person name="Tang L."/>
            <person name="Weissenberger G."/>
            <person name="Zhu Y."/>
            <person name="Hemphill L."/>
            <person name="Shang Y."/>
            <person name="Youmans B."/>
            <person name="Ayvaz T."/>
            <person name="Ross M."/>
            <person name="Santibanez J."/>
            <person name="Aqrawi P."/>
            <person name="Gross S."/>
            <person name="Joshi V."/>
            <person name="Fowler G."/>
            <person name="Nazareth L."/>
            <person name="Reid J."/>
            <person name="Worley K."/>
            <person name="Petrosino J."/>
            <person name="Highlander S."/>
            <person name="Gibbs R."/>
        </authorList>
    </citation>
    <scope>NUCLEOTIDE SEQUENCE [LARGE SCALE GENOMIC DNA]</scope>
    <source>
        <strain evidence="2 3">ATCC 33394</strain>
    </source>
</reference>
<accession>F0EYC6</accession>
<comment type="caution">
    <text evidence="2">The sequence shown here is derived from an EMBL/GenBank/DDBJ whole genome shotgun (WGS) entry which is preliminary data.</text>
</comment>
<evidence type="ECO:0000313" key="3">
    <source>
        <dbReference type="Proteomes" id="UP000004088"/>
    </source>
</evidence>
<feature type="compositionally biased region" description="Polar residues" evidence="1">
    <location>
        <begin position="250"/>
        <end position="261"/>
    </location>
</feature>
<evidence type="ECO:0000256" key="1">
    <source>
        <dbReference type="SAM" id="MobiDB-lite"/>
    </source>
</evidence>
<keyword evidence="3" id="KW-1185">Reference proteome</keyword>
<evidence type="ECO:0000313" key="2">
    <source>
        <dbReference type="EMBL" id="EGC17534.1"/>
    </source>
</evidence>
<name>F0EYC6_9NEIS</name>
<feature type="compositionally biased region" description="Basic and acidic residues" evidence="1">
    <location>
        <begin position="225"/>
        <end position="244"/>
    </location>
</feature>
<protein>
    <submittedName>
        <fullName evidence="2">Uncharacterized protein</fullName>
    </submittedName>
</protein>
<gene>
    <name evidence="2" type="ORF">HMPREF9098_0860</name>
</gene>
<organism evidence="2 3">
    <name type="scientific">Kingella denitrificans ATCC 33394</name>
    <dbReference type="NCBI Taxonomy" id="888741"/>
    <lineage>
        <taxon>Bacteria</taxon>
        <taxon>Pseudomonadati</taxon>
        <taxon>Pseudomonadota</taxon>
        <taxon>Betaproteobacteria</taxon>
        <taxon>Neisseriales</taxon>
        <taxon>Neisseriaceae</taxon>
        <taxon>Kingella</taxon>
    </lineage>
</organism>
<dbReference type="STRING" id="888741.HMPREF9098_0860"/>
<dbReference type="RefSeq" id="WP_003782186.1">
    <property type="nucleotide sequence ID" value="NZ_GL870929.1"/>
</dbReference>
<dbReference type="HOGENOM" id="CLU_1048998_0_0_4"/>
<sequence>MYTTATLTTLIDSHGNGFSIDYEDFTQLLGTELAADKLLACLFRWTRWSDSNETPEQRAERDGWIRKSGRELFDEIKLTRSLYERARRKLRELGIAQCRRENAVHGMMTWKLDIKRLTELLITKVYGEPFVEADAQTDRNGFRLPEFVPLDLWTKHQKALYQKHKTCTVKDKRQFVEQLAALRDKGFDIRLVMQRSIDKAWFGFFEPIPSNAPQTQDNGNAAAKAEYERQMAAKREAKPPDKPRPPAISPSESHTLATQMLQMLKGKKPY</sequence>
<dbReference type="AlphaFoldDB" id="F0EYC6"/>
<feature type="region of interest" description="Disordered" evidence="1">
    <location>
        <begin position="211"/>
        <end position="270"/>
    </location>
</feature>
<dbReference type="Proteomes" id="UP000004088">
    <property type="component" value="Unassembled WGS sequence"/>
</dbReference>
<proteinExistence type="predicted"/>